<dbReference type="InterPro" id="IPR001789">
    <property type="entry name" value="Sig_transdc_resp-reg_receiver"/>
</dbReference>
<dbReference type="InterPro" id="IPR011006">
    <property type="entry name" value="CheY-like_superfamily"/>
</dbReference>
<dbReference type="InterPro" id="IPR036388">
    <property type="entry name" value="WH-like_DNA-bd_sf"/>
</dbReference>
<accession>A0ABX8DHL9</accession>
<dbReference type="EMBL" id="CP074572">
    <property type="protein sequence ID" value="QVK24263.1"/>
    <property type="molecule type" value="Genomic_DNA"/>
</dbReference>
<dbReference type="SMART" id="SM00448">
    <property type="entry name" value="REC"/>
    <property type="match status" value="1"/>
</dbReference>
<dbReference type="Proteomes" id="UP000676428">
    <property type="component" value="Chromosome"/>
</dbReference>
<dbReference type="CDD" id="cd00383">
    <property type="entry name" value="trans_reg_C"/>
    <property type="match status" value="1"/>
</dbReference>
<sequence length="233" mass="26392">MYRILLVEDEPDIGQLISGWLARHDMQVLLEPRGDMALQRVDIEKPDLVLLDIMLPGMDGLSLCRELRQSFHGPIVMLTSLDSDMNQVLALELGANDYILKTTPPNVLVARLRVQLRQLASATPPRPKTAQRLQLGTLFIDYNSRTVRLQEQAVALSTSDFELLWQLASHSGQILSRETLFKQLKGRAYDGMDRSMDVAISRLRQKLGDNAELPTRIKTIRNKGYLLVADEWS</sequence>
<organism evidence="6 7">
    <name type="scientific">Shewanella dokdonensis</name>
    <dbReference type="NCBI Taxonomy" id="712036"/>
    <lineage>
        <taxon>Bacteria</taxon>
        <taxon>Pseudomonadati</taxon>
        <taxon>Pseudomonadota</taxon>
        <taxon>Gammaproteobacteria</taxon>
        <taxon>Alteromonadales</taxon>
        <taxon>Shewanellaceae</taxon>
        <taxon>Shewanella</taxon>
    </lineage>
</organism>
<keyword evidence="7" id="KW-1185">Reference proteome</keyword>
<gene>
    <name evidence="6" type="primary">rstA</name>
    <name evidence="6" type="ORF">KHX94_06885</name>
</gene>
<dbReference type="NCBIfam" id="NF007977">
    <property type="entry name" value="PRK10701.1"/>
    <property type="match status" value="1"/>
</dbReference>
<evidence type="ECO:0000256" key="3">
    <source>
        <dbReference type="PROSITE-ProRule" id="PRU01091"/>
    </source>
</evidence>
<dbReference type="PANTHER" id="PTHR48111">
    <property type="entry name" value="REGULATOR OF RPOS"/>
    <property type="match status" value="1"/>
</dbReference>
<feature type="DNA-binding region" description="OmpR/PhoB-type" evidence="3">
    <location>
        <begin position="130"/>
        <end position="229"/>
    </location>
</feature>
<evidence type="ECO:0000256" key="2">
    <source>
        <dbReference type="PROSITE-ProRule" id="PRU00169"/>
    </source>
</evidence>
<protein>
    <submittedName>
        <fullName evidence="6">Two-component system response regulator RstA</fullName>
    </submittedName>
</protein>
<keyword evidence="2" id="KW-0597">Phosphoprotein</keyword>
<dbReference type="Pfam" id="PF00072">
    <property type="entry name" value="Response_reg"/>
    <property type="match status" value="1"/>
</dbReference>
<evidence type="ECO:0000313" key="6">
    <source>
        <dbReference type="EMBL" id="QVK24263.1"/>
    </source>
</evidence>
<dbReference type="PROSITE" id="PS50110">
    <property type="entry name" value="RESPONSE_REGULATORY"/>
    <property type="match status" value="1"/>
</dbReference>
<dbReference type="InterPro" id="IPR001867">
    <property type="entry name" value="OmpR/PhoB-type_DNA-bd"/>
</dbReference>
<dbReference type="Gene3D" id="3.40.50.2300">
    <property type="match status" value="1"/>
</dbReference>
<evidence type="ECO:0000256" key="1">
    <source>
        <dbReference type="ARBA" id="ARBA00023125"/>
    </source>
</evidence>
<dbReference type="PANTHER" id="PTHR48111:SF47">
    <property type="entry name" value="TRANSCRIPTIONAL REGULATORY PROTEIN RSTA"/>
    <property type="match status" value="1"/>
</dbReference>
<dbReference type="SMART" id="SM00862">
    <property type="entry name" value="Trans_reg_C"/>
    <property type="match status" value="1"/>
</dbReference>
<dbReference type="Gene3D" id="1.10.10.10">
    <property type="entry name" value="Winged helix-like DNA-binding domain superfamily/Winged helix DNA-binding domain"/>
    <property type="match status" value="1"/>
</dbReference>
<evidence type="ECO:0000259" key="4">
    <source>
        <dbReference type="PROSITE" id="PS50110"/>
    </source>
</evidence>
<keyword evidence="1 3" id="KW-0238">DNA-binding</keyword>
<feature type="domain" description="OmpR/PhoB-type" evidence="5">
    <location>
        <begin position="130"/>
        <end position="229"/>
    </location>
</feature>
<dbReference type="RefSeq" id="WP_213682869.1">
    <property type="nucleotide sequence ID" value="NZ_CP074572.1"/>
</dbReference>
<dbReference type="SUPFAM" id="SSF52172">
    <property type="entry name" value="CheY-like"/>
    <property type="match status" value="1"/>
</dbReference>
<name>A0ABX8DHL9_9GAMM</name>
<dbReference type="Pfam" id="PF00486">
    <property type="entry name" value="Trans_reg_C"/>
    <property type="match status" value="1"/>
</dbReference>
<feature type="modified residue" description="4-aspartylphosphate" evidence="2">
    <location>
        <position position="52"/>
    </location>
</feature>
<dbReference type="PROSITE" id="PS51755">
    <property type="entry name" value="OMPR_PHOB"/>
    <property type="match status" value="1"/>
</dbReference>
<evidence type="ECO:0000259" key="5">
    <source>
        <dbReference type="PROSITE" id="PS51755"/>
    </source>
</evidence>
<proteinExistence type="predicted"/>
<dbReference type="InterPro" id="IPR039420">
    <property type="entry name" value="WalR-like"/>
</dbReference>
<feature type="domain" description="Response regulatory" evidence="4">
    <location>
        <begin position="3"/>
        <end position="116"/>
    </location>
</feature>
<reference evidence="6 7" key="1">
    <citation type="journal article" date="2012" name="Int. J. Syst. Evol. Microbiol.">
        <title>Shewanella dokdonensis sp. nov., isolated from seawater.</title>
        <authorList>
            <person name="Sung H.R."/>
            <person name="Yoon J.H."/>
            <person name="Ghim S.Y."/>
        </authorList>
    </citation>
    <scope>NUCLEOTIDE SEQUENCE [LARGE SCALE GENOMIC DNA]</scope>
    <source>
        <strain evidence="6 7">DSM 23626</strain>
    </source>
</reference>
<evidence type="ECO:0000313" key="7">
    <source>
        <dbReference type="Proteomes" id="UP000676428"/>
    </source>
</evidence>